<sequence>MWARKSLRDMILAIKERVGKLEGSMKDVKEALNWVEDRIDNWKVQSKDYVKMSLDSTLDKVKKLFNSYRDKLLERNYALEAMIMALKEETIATKMALSTRIDELEGELAWCRVAVGKGVSSVALSNEDVPKLKELLGTRSACDVDNFLWRMENYFRAKGITNDAVKIYLEFAEEEAQVKLQEITQWGTMGESHDGSEIHGQAWSKKDKLGSSKSEERGLCKKDHKEYVFDGNGNGDNGSKGKPRVGKKKPNRKGDKLKCFLCNGPHMLKKCPKKSAFKEKMQVIVKGKATSELGESSEGLLPKEEVNLSSNLREKVTMKTMKLGPMRLNSSEASELVKSSTRLPPMGELGGASDFKKKK</sequence>
<name>A0ABR0QKL0_GOSAR</name>
<proteinExistence type="predicted"/>
<feature type="region of interest" description="Disordered" evidence="2">
    <location>
        <begin position="189"/>
        <end position="252"/>
    </location>
</feature>
<keyword evidence="4" id="KW-1185">Reference proteome</keyword>
<evidence type="ECO:0000313" key="4">
    <source>
        <dbReference type="Proteomes" id="UP001358586"/>
    </source>
</evidence>
<feature type="coiled-coil region" evidence="1">
    <location>
        <begin position="69"/>
        <end position="107"/>
    </location>
</feature>
<feature type="compositionally biased region" description="Polar residues" evidence="2">
    <location>
        <begin position="328"/>
        <end position="342"/>
    </location>
</feature>
<reference evidence="3 4" key="1">
    <citation type="submission" date="2023-03" db="EMBL/GenBank/DDBJ databases">
        <title>WGS of Gossypium arboreum.</title>
        <authorList>
            <person name="Yu D."/>
        </authorList>
    </citation>
    <scope>NUCLEOTIDE SEQUENCE [LARGE SCALE GENOMIC DNA]</scope>
    <source>
        <tissue evidence="3">Leaf</tissue>
    </source>
</reference>
<feature type="compositionally biased region" description="Basic residues" evidence="2">
    <location>
        <begin position="241"/>
        <end position="251"/>
    </location>
</feature>
<comment type="caution">
    <text evidence="3">The sequence shown here is derived from an EMBL/GenBank/DDBJ whole genome shotgun (WGS) entry which is preliminary data.</text>
</comment>
<feature type="compositionally biased region" description="Basic and acidic residues" evidence="2">
    <location>
        <begin position="204"/>
        <end position="228"/>
    </location>
</feature>
<evidence type="ECO:0000313" key="3">
    <source>
        <dbReference type="EMBL" id="KAK5839586.1"/>
    </source>
</evidence>
<evidence type="ECO:0000256" key="2">
    <source>
        <dbReference type="SAM" id="MobiDB-lite"/>
    </source>
</evidence>
<gene>
    <name evidence="3" type="ORF">PVK06_008391</name>
</gene>
<protein>
    <submittedName>
        <fullName evidence="3">Uncharacterized protein</fullName>
    </submittedName>
</protein>
<accession>A0ABR0QKL0</accession>
<keyword evidence="1" id="KW-0175">Coiled coil</keyword>
<evidence type="ECO:0000256" key="1">
    <source>
        <dbReference type="SAM" id="Coils"/>
    </source>
</evidence>
<dbReference type="EMBL" id="JARKNE010000003">
    <property type="protein sequence ID" value="KAK5839586.1"/>
    <property type="molecule type" value="Genomic_DNA"/>
</dbReference>
<dbReference type="Proteomes" id="UP001358586">
    <property type="component" value="Chromosome 3"/>
</dbReference>
<organism evidence="3 4">
    <name type="scientific">Gossypium arboreum</name>
    <name type="common">Tree cotton</name>
    <name type="synonym">Gossypium nanking</name>
    <dbReference type="NCBI Taxonomy" id="29729"/>
    <lineage>
        <taxon>Eukaryota</taxon>
        <taxon>Viridiplantae</taxon>
        <taxon>Streptophyta</taxon>
        <taxon>Embryophyta</taxon>
        <taxon>Tracheophyta</taxon>
        <taxon>Spermatophyta</taxon>
        <taxon>Magnoliopsida</taxon>
        <taxon>eudicotyledons</taxon>
        <taxon>Gunneridae</taxon>
        <taxon>Pentapetalae</taxon>
        <taxon>rosids</taxon>
        <taxon>malvids</taxon>
        <taxon>Malvales</taxon>
        <taxon>Malvaceae</taxon>
        <taxon>Malvoideae</taxon>
        <taxon>Gossypium</taxon>
    </lineage>
</organism>
<feature type="region of interest" description="Disordered" evidence="2">
    <location>
        <begin position="325"/>
        <end position="359"/>
    </location>
</feature>